<proteinExistence type="predicted"/>
<dbReference type="Proteomes" id="UP000435112">
    <property type="component" value="Unassembled WGS sequence"/>
</dbReference>
<evidence type="ECO:0008006" key="8">
    <source>
        <dbReference type="Google" id="ProtNLM"/>
    </source>
</evidence>
<reference evidence="4 6" key="1">
    <citation type="submission" date="2018-08" db="EMBL/GenBank/DDBJ databases">
        <title>Genomic investigation of the strawberry pathogen Phytophthora fragariae indicates pathogenicity is determined by transcriptional variation in three key races.</title>
        <authorList>
            <person name="Adams T.M."/>
            <person name="Armitage A.D."/>
            <person name="Sobczyk M.K."/>
            <person name="Bates H.J."/>
            <person name="Dunwell J.M."/>
            <person name="Nellist C.F."/>
            <person name="Harrison R.J."/>
        </authorList>
    </citation>
    <scope>NUCLEOTIDE SEQUENCE [LARGE SCALE GENOMIC DNA]</scope>
    <source>
        <strain evidence="3 5">SCRP249</strain>
        <strain evidence="2 7">SCRP324</strain>
        <strain evidence="4 6">SCRP333</strain>
    </source>
</reference>
<protein>
    <recommendedName>
        <fullName evidence="8">RxLR effector protein</fullName>
    </recommendedName>
</protein>
<dbReference type="AlphaFoldDB" id="A0A6A4EEL2"/>
<dbReference type="Proteomes" id="UP000434957">
    <property type="component" value="Unassembled WGS sequence"/>
</dbReference>
<accession>A0A6A4EEL2</accession>
<dbReference type="EMBL" id="QXFV01000695">
    <property type="protein sequence ID" value="KAE9030096.1"/>
    <property type="molecule type" value="Genomic_DNA"/>
</dbReference>
<dbReference type="OrthoDB" id="10278205at2759"/>
<evidence type="ECO:0000313" key="3">
    <source>
        <dbReference type="EMBL" id="KAE9030096.1"/>
    </source>
</evidence>
<evidence type="ECO:0000313" key="7">
    <source>
        <dbReference type="Proteomes" id="UP000435112"/>
    </source>
</evidence>
<evidence type="ECO:0000313" key="4">
    <source>
        <dbReference type="EMBL" id="KAE9322717.1"/>
    </source>
</evidence>
<keyword evidence="6" id="KW-1185">Reference proteome</keyword>
<dbReference type="EMBL" id="QXFU01001584">
    <property type="protein sequence ID" value="KAE8999368.1"/>
    <property type="molecule type" value="Genomic_DNA"/>
</dbReference>
<dbReference type="Proteomes" id="UP000429607">
    <property type="component" value="Unassembled WGS sequence"/>
</dbReference>
<keyword evidence="1" id="KW-0732">Signal</keyword>
<feature type="signal peptide" evidence="1">
    <location>
        <begin position="1"/>
        <end position="28"/>
    </location>
</feature>
<name>A0A6A4EEL2_9STRA</name>
<evidence type="ECO:0000313" key="2">
    <source>
        <dbReference type="EMBL" id="KAE8999368.1"/>
    </source>
</evidence>
<evidence type="ECO:0000313" key="5">
    <source>
        <dbReference type="Proteomes" id="UP000429607"/>
    </source>
</evidence>
<sequence length="63" mass="6702">MPLRPNAALPTSCIISAIMVCFLAQLHATPTSLMSLPMSFDLNPKFLASVKISSSDTLHEGNA</sequence>
<organism evidence="4 6">
    <name type="scientific">Phytophthora rubi</name>
    <dbReference type="NCBI Taxonomy" id="129364"/>
    <lineage>
        <taxon>Eukaryota</taxon>
        <taxon>Sar</taxon>
        <taxon>Stramenopiles</taxon>
        <taxon>Oomycota</taxon>
        <taxon>Peronosporomycetes</taxon>
        <taxon>Peronosporales</taxon>
        <taxon>Peronosporaceae</taxon>
        <taxon>Phytophthora</taxon>
    </lineage>
</organism>
<dbReference type="EMBL" id="QXFT01001296">
    <property type="protein sequence ID" value="KAE9322717.1"/>
    <property type="molecule type" value="Genomic_DNA"/>
</dbReference>
<evidence type="ECO:0000313" key="6">
    <source>
        <dbReference type="Proteomes" id="UP000434957"/>
    </source>
</evidence>
<gene>
    <name evidence="3" type="ORF">PR001_g11342</name>
    <name evidence="2" type="ORF">PR002_g18475</name>
    <name evidence="4" type="ORF">PR003_g17155</name>
</gene>
<evidence type="ECO:0000256" key="1">
    <source>
        <dbReference type="SAM" id="SignalP"/>
    </source>
</evidence>
<feature type="chain" id="PRO_5036381291" description="RxLR effector protein" evidence="1">
    <location>
        <begin position="29"/>
        <end position="63"/>
    </location>
</feature>
<comment type="caution">
    <text evidence="4">The sequence shown here is derived from an EMBL/GenBank/DDBJ whole genome shotgun (WGS) entry which is preliminary data.</text>
</comment>